<sequence>MVLTRLHRNARFLPPFKQTQFVSPAVRRASSVHDTNHSEHKEGPVKAKKSRKTSKKLSDLPVSFSQLATNEPLVSTTNDSETRTVANDTSVLHSSALPDIVEYNPVSKVVKRSTLQQVEENLKRFPHCLLLTRVGQFYESYFGQAQEIAELLNIKLASKKWGGERIAMAGFPLIHLDKHLKTLVQKEQRFVALCEEFQSTSSTTKAKVFERRVARIVTPGTLIDESWLDPSDTNYLLAVSMQTPNGEGAVGLAWTDVSTGEFFSTNCDFENIEDELARLRPREVVLDHTVKTLPAHPILAILKNKGFAISYASKPDAFPHPNQGQSHAVPPESEAVGLLTLFLQQHLMEYMPLLDTPAHESSQEVMHIDSHTIRGLEIRETYEGSAKGSLFSVVKRTTTNGGARLLTRWLCSPSTSIPEITARQNLVSLFKNRPHFHRDVNEIMKGMADARRICQSFHVGRAGLNDLVSLYTTIEAWTTLLRRIAQERSMESIENTSRRSSDWESLDGLISRMSDLQSLSQKIFGAIESESEPIVSGDATDPDVEEPLLQECEVETEVSGDKSGSSKWRIKPSYSDALTALHNSHDELLAQKDILEEKLQTDYDAMSLTLRSSPGQGFFVHLSRSKRDKSNLERENSDFHSIGESASTKSYFYKVVLHLFVSLSCGLTRDERQPWSDLGNSIVDASAAIVTAEKLIFDSLCGEIIENSNQLQQNAQVIDELDVVMSFATLANEMSFVKPEMTDDGSYVIANGRHPTVEMGLLASGRQFVPNSVDMSDSSNMHIITGPNMAGKSTLLRQTALTVILAQVGSFVPADSAKIGVVDKLFSRIGARDDLFRDRSTFMVEMLETADILRRASKKSLVIMDEVGRGTTVNDGLAISFATLHHLATVNGSRCFFATHFHEVAEMIGNEDGLRGSGVFDRIRFYCSDIDESDDQYFTYSYRLRPGINRDSHGLRVARIAGVPSAALNVASDTLAWLKNRDNNRTDTNFDSFARYTVRSTN</sequence>
<evidence type="ECO:0000259" key="8">
    <source>
        <dbReference type="PROSITE" id="PS00486"/>
    </source>
</evidence>
<dbReference type="InterPro" id="IPR017261">
    <property type="entry name" value="DNA_mismatch_repair_MutS/MSH"/>
</dbReference>
<dbReference type="SUPFAM" id="SSF48334">
    <property type="entry name" value="DNA repair protein MutS, domain III"/>
    <property type="match status" value="1"/>
</dbReference>
<dbReference type="PANTHER" id="PTHR11361">
    <property type="entry name" value="DNA MISMATCH REPAIR PROTEIN MUTS FAMILY MEMBER"/>
    <property type="match status" value="1"/>
</dbReference>
<dbReference type="InterPro" id="IPR036678">
    <property type="entry name" value="MutS_con_dom_sf"/>
</dbReference>
<evidence type="ECO:0000256" key="5">
    <source>
        <dbReference type="ARBA" id="ARBA00023125"/>
    </source>
</evidence>
<dbReference type="Pfam" id="PF05188">
    <property type="entry name" value="MutS_II"/>
    <property type="match status" value="1"/>
</dbReference>
<dbReference type="PANTHER" id="PTHR11361:SF34">
    <property type="entry name" value="DNA MISMATCH REPAIR PROTEIN MSH1, MITOCHONDRIAL"/>
    <property type="match status" value="1"/>
</dbReference>
<dbReference type="AlphaFoldDB" id="A0A8H5AXD4"/>
<dbReference type="OrthoDB" id="2534523at2759"/>
<dbReference type="SMART" id="SM00534">
    <property type="entry name" value="MUTSac"/>
    <property type="match status" value="1"/>
</dbReference>
<dbReference type="Gene3D" id="3.40.1170.10">
    <property type="entry name" value="DNA repair protein MutS, domain I"/>
    <property type="match status" value="1"/>
</dbReference>
<dbReference type="SUPFAM" id="SSF55271">
    <property type="entry name" value="DNA repair protein MutS, domain I"/>
    <property type="match status" value="1"/>
</dbReference>
<reference evidence="9 10" key="1">
    <citation type="journal article" date="2020" name="ISME J.">
        <title>Uncovering the hidden diversity of litter-decomposition mechanisms in mushroom-forming fungi.</title>
        <authorList>
            <person name="Floudas D."/>
            <person name="Bentzer J."/>
            <person name="Ahren D."/>
            <person name="Johansson T."/>
            <person name="Persson P."/>
            <person name="Tunlid A."/>
        </authorList>
    </citation>
    <scope>NUCLEOTIDE SEQUENCE [LARGE SCALE GENOMIC DNA]</scope>
    <source>
        <strain evidence="9 10">CBS 101986</strain>
    </source>
</reference>
<dbReference type="PIRSF" id="PIRSF037677">
    <property type="entry name" value="DNA_mis_repair_Msh6"/>
    <property type="match status" value="1"/>
</dbReference>
<gene>
    <name evidence="9" type="ORF">D9619_003049</name>
</gene>
<dbReference type="InterPro" id="IPR027417">
    <property type="entry name" value="P-loop_NTPase"/>
</dbReference>
<dbReference type="GO" id="GO:0030983">
    <property type="term" value="F:mismatched DNA binding"/>
    <property type="evidence" value="ECO:0007669"/>
    <property type="project" value="InterPro"/>
</dbReference>
<keyword evidence="4" id="KW-0067">ATP-binding</keyword>
<dbReference type="GO" id="GO:0005524">
    <property type="term" value="F:ATP binding"/>
    <property type="evidence" value="ECO:0007669"/>
    <property type="project" value="UniProtKB-KW"/>
</dbReference>
<evidence type="ECO:0000256" key="3">
    <source>
        <dbReference type="ARBA" id="ARBA00022763"/>
    </source>
</evidence>
<evidence type="ECO:0000256" key="6">
    <source>
        <dbReference type="ARBA" id="ARBA00023204"/>
    </source>
</evidence>
<accession>A0A8H5AXD4</accession>
<dbReference type="GO" id="GO:0005634">
    <property type="term" value="C:nucleus"/>
    <property type="evidence" value="ECO:0007669"/>
    <property type="project" value="TreeGrafter"/>
</dbReference>
<feature type="compositionally biased region" description="Basic and acidic residues" evidence="7">
    <location>
        <begin position="34"/>
        <end position="45"/>
    </location>
</feature>
<evidence type="ECO:0000256" key="7">
    <source>
        <dbReference type="SAM" id="MobiDB-lite"/>
    </source>
</evidence>
<dbReference type="SMART" id="SM00533">
    <property type="entry name" value="MUTSd"/>
    <property type="match status" value="1"/>
</dbReference>
<name>A0A8H5AXD4_9AGAR</name>
<dbReference type="EMBL" id="JAACJJ010000056">
    <property type="protein sequence ID" value="KAF5312677.1"/>
    <property type="molecule type" value="Genomic_DNA"/>
</dbReference>
<dbReference type="PROSITE" id="PS00486">
    <property type="entry name" value="DNA_MISMATCH_REPAIR_2"/>
    <property type="match status" value="1"/>
</dbReference>
<dbReference type="InterPro" id="IPR016151">
    <property type="entry name" value="DNA_mismatch_repair_MutS_N"/>
</dbReference>
<dbReference type="Pfam" id="PF05192">
    <property type="entry name" value="MutS_III"/>
    <property type="match status" value="1"/>
</dbReference>
<dbReference type="InterPro" id="IPR000432">
    <property type="entry name" value="DNA_mismatch_repair_MutS_C"/>
</dbReference>
<feature type="domain" description="DNA mismatch repair proteins mutS family" evidence="8">
    <location>
        <begin position="860"/>
        <end position="876"/>
    </location>
</feature>
<dbReference type="Gene3D" id="3.40.50.300">
    <property type="entry name" value="P-loop containing nucleotide triphosphate hydrolases"/>
    <property type="match status" value="1"/>
</dbReference>
<keyword evidence="2" id="KW-0547">Nucleotide-binding</keyword>
<evidence type="ECO:0000256" key="2">
    <source>
        <dbReference type="ARBA" id="ARBA00022741"/>
    </source>
</evidence>
<dbReference type="Gene3D" id="3.30.420.110">
    <property type="entry name" value="MutS, connector domain"/>
    <property type="match status" value="1"/>
</dbReference>
<keyword evidence="3" id="KW-0227">DNA damage</keyword>
<dbReference type="Pfam" id="PF01624">
    <property type="entry name" value="MutS_I"/>
    <property type="match status" value="1"/>
</dbReference>
<dbReference type="SUPFAM" id="SSF52540">
    <property type="entry name" value="P-loop containing nucleoside triphosphate hydrolases"/>
    <property type="match status" value="1"/>
</dbReference>
<dbReference type="SUPFAM" id="SSF53150">
    <property type="entry name" value="DNA repair protein MutS, domain II"/>
    <property type="match status" value="1"/>
</dbReference>
<dbReference type="GO" id="GO:0140664">
    <property type="term" value="F:ATP-dependent DNA damage sensor activity"/>
    <property type="evidence" value="ECO:0007669"/>
    <property type="project" value="InterPro"/>
</dbReference>
<dbReference type="GO" id="GO:0006298">
    <property type="term" value="P:mismatch repair"/>
    <property type="evidence" value="ECO:0007669"/>
    <property type="project" value="InterPro"/>
</dbReference>
<evidence type="ECO:0000313" key="10">
    <source>
        <dbReference type="Proteomes" id="UP000567179"/>
    </source>
</evidence>
<dbReference type="Gene3D" id="1.10.1420.10">
    <property type="match status" value="1"/>
</dbReference>
<feature type="compositionally biased region" description="Basic residues" evidence="7">
    <location>
        <begin position="46"/>
        <end position="55"/>
    </location>
</feature>
<dbReference type="InterPro" id="IPR045076">
    <property type="entry name" value="MutS"/>
</dbReference>
<dbReference type="InterPro" id="IPR036187">
    <property type="entry name" value="DNA_mismatch_repair_MutS_sf"/>
</dbReference>
<dbReference type="Pfam" id="PF00488">
    <property type="entry name" value="MutS_V"/>
    <property type="match status" value="1"/>
</dbReference>
<evidence type="ECO:0000313" key="9">
    <source>
        <dbReference type="EMBL" id="KAF5312677.1"/>
    </source>
</evidence>
<protein>
    <recommendedName>
        <fullName evidence="8">DNA mismatch repair proteins mutS family domain-containing protein</fullName>
    </recommendedName>
</protein>
<comment type="caution">
    <text evidence="9">The sequence shown here is derived from an EMBL/GenBank/DDBJ whole genome shotgun (WGS) entry which is preliminary data.</text>
</comment>
<keyword evidence="5" id="KW-0238">DNA-binding</keyword>
<dbReference type="GO" id="GO:0005739">
    <property type="term" value="C:mitochondrion"/>
    <property type="evidence" value="ECO:0007669"/>
    <property type="project" value="TreeGrafter"/>
</dbReference>
<evidence type="ECO:0000256" key="4">
    <source>
        <dbReference type="ARBA" id="ARBA00022840"/>
    </source>
</evidence>
<feature type="region of interest" description="Disordered" evidence="7">
    <location>
        <begin position="27"/>
        <end position="58"/>
    </location>
</feature>
<dbReference type="Proteomes" id="UP000567179">
    <property type="component" value="Unassembled WGS sequence"/>
</dbReference>
<organism evidence="9 10">
    <name type="scientific">Psilocybe cf. subviscida</name>
    <dbReference type="NCBI Taxonomy" id="2480587"/>
    <lineage>
        <taxon>Eukaryota</taxon>
        <taxon>Fungi</taxon>
        <taxon>Dikarya</taxon>
        <taxon>Basidiomycota</taxon>
        <taxon>Agaricomycotina</taxon>
        <taxon>Agaricomycetes</taxon>
        <taxon>Agaricomycetidae</taxon>
        <taxon>Agaricales</taxon>
        <taxon>Agaricineae</taxon>
        <taxon>Strophariaceae</taxon>
        <taxon>Psilocybe</taxon>
    </lineage>
</organism>
<comment type="similarity">
    <text evidence="1">Belongs to the DNA mismatch repair MutS family.</text>
</comment>
<keyword evidence="10" id="KW-1185">Reference proteome</keyword>
<dbReference type="InterPro" id="IPR007696">
    <property type="entry name" value="DNA_mismatch_repair_MutS_core"/>
</dbReference>
<proteinExistence type="inferred from homology"/>
<dbReference type="InterPro" id="IPR007695">
    <property type="entry name" value="DNA_mismatch_repair_MutS-lik_N"/>
</dbReference>
<dbReference type="FunFam" id="3.40.50.300:FF:001238">
    <property type="entry name" value="DNA mismatch repair protein"/>
    <property type="match status" value="1"/>
</dbReference>
<dbReference type="GO" id="GO:0043504">
    <property type="term" value="P:mitochondrial DNA repair"/>
    <property type="evidence" value="ECO:0007669"/>
    <property type="project" value="TreeGrafter"/>
</dbReference>
<dbReference type="InterPro" id="IPR007860">
    <property type="entry name" value="DNA_mmatch_repair_MutS_con_dom"/>
</dbReference>
<evidence type="ECO:0000256" key="1">
    <source>
        <dbReference type="ARBA" id="ARBA00006271"/>
    </source>
</evidence>
<keyword evidence="6" id="KW-0234">DNA repair</keyword>